<dbReference type="GO" id="GO:0005886">
    <property type="term" value="C:plasma membrane"/>
    <property type="evidence" value="ECO:0007669"/>
    <property type="project" value="UniProtKB-SubCell"/>
</dbReference>
<evidence type="ECO:0000313" key="6">
    <source>
        <dbReference type="Proteomes" id="UP000235145"/>
    </source>
</evidence>
<keyword evidence="6" id="KW-1185">Reference proteome</keyword>
<reference evidence="5 6" key="1">
    <citation type="journal article" date="2017" name="Nat. Commun.">
        <title>Genome assembly with in vitro proximity ligation data and whole-genome triplication in lettuce.</title>
        <authorList>
            <person name="Reyes-Chin-Wo S."/>
            <person name="Wang Z."/>
            <person name="Yang X."/>
            <person name="Kozik A."/>
            <person name="Arikit S."/>
            <person name="Song C."/>
            <person name="Xia L."/>
            <person name="Froenicke L."/>
            <person name="Lavelle D.O."/>
            <person name="Truco M.J."/>
            <person name="Xia R."/>
            <person name="Zhu S."/>
            <person name="Xu C."/>
            <person name="Xu H."/>
            <person name="Xu X."/>
            <person name="Cox K."/>
            <person name="Korf I."/>
            <person name="Meyers B.C."/>
            <person name="Michelmore R.W."/>
        </authorList>
    </citation>
    <scope>NUCLEOTIDE SEQUENCE [LARGE SCALE GENOMIC DNA]</scope>
    <source>
        <strain evidence="6">cv. Salinas</strain>
        <tissue evidence="5">Seedlings</tissue>
    </source>
</reference>
<evidence type="ECO:0000256" key="1">
    <source>
        <dbReference type="ARBA" id="ARBA00004236"/>
    </source>
</evidence>
<dbReference type="GO" id="GO:0005524">
    <property type="term" value="F:ATP binding"/>
    <property type="evidence" value="ECO:0007669"/>
    <property type="project" value="InterPro"/>
</dbReference>
<dbReference type="SUPFAM" id="SSF56112">
    <property type="entry name" value="Protein kinase-like (PK-like)"/>
    <property type="match status" value="1"/>
</dbReference>
<keyword evidence="2" id="KW-1003">Cell membrane</keyword>
<dbReference type="PROSITE" id="PS50011">
    <property type="entry name" value="PROTEIN_KINASE_DOM"/>
    <property type="match status" value="1"/>
</dbReference>
<organism evidence="5 6">
    <name type="scientific">Lactuca sativa</name>
    <name type="common">Garden lettuce</name>
    <dbReference type="NCBI Taxonomy" id="4236"/>
    <lineage>
        <taxon>Eukaryota</taxon>
        <taxon>Viridiplantae</taxon>
        <taxon>Streptophyta</taxon>
        <taxon>Embryophyta</taxon>
        <taxon>Tracheophyta</taxon>
        <taxon>Spermatophyta</taxon>
        <taxon>Magnoliopsida</taxon>
        <taxon>eudicotyledons</taxon>
        <taxon>Gunneridae</taxon>
        <taxon>Pentapetalae</taxon>
        <taxon>asterids</taxon>
        <taxon>campanulids</taxon>
        <taxon>Asterales</taxon>
        <taxon>Asteraceae</taxon>
        <taxon>Cichorioideae</taxon>
        <taxon>Cichorieae</taxon>
        <taxon>Lactucinae</taxon>
        <taxon>Lactuca</taxon>
    </lineage>
</organism>
<dbReference type="InterPro" id="IPR000719">
    <property type="entry name" value="Prot_kinase_dom"/>
</dbReference>
<evidence type="ECO:0000256" key="3">
    <source>
        <dbReference type="SAM" id="MobiDB-lite"/>
    </source>
</evidence>
<dbReference type="Pfam" id="PF00069">
    <property type="entry name" value="Pkinase"/>
    <property type="match status" value="1"/>
</dbReference>
<evidence type="ECO:0000259" key="4">
    <source>
        <dbReference type="PROSITE" id="PS50011"/>
    </source>
</evidence>
<dbReference type="InterPro" id="IPR001245">
    <property type="entry name" value="Ser-Thr/Tyr_kinase_cat_dom"/>
</dbReference>
<evidence type="ECO:0000256" key="2">
    <source>
        <dbReference type="ARBA" id="ARBA00022475"/>
    </source>
</evidence>
<dbReference type="AlphaFoldDB" id="A0A9R1X797"/>
<dbReference type="Pfam" id="PF07714">
    <property type="entry name" value="PK_Tyr_Ser-Thr"/>
    <property type="match status" value="1"/>
</dbReference>
<dbReference type="Proteomes" id="UP000235145">
    <property type="component" value="Unassembled WGS sequence"/>
</dbReference>
<keyword evidence="2" id="KW-0472">Membrane</keyword>
<dbReference type="EMBL" id="NBSK02000006">
    <property type="protein sequence ID" value="KAJ0201354.1"/>
    <property type="molecule type" value="Genomic_DNA"/>
</dbReference>
<dbReference type="InterPro" id="IPR011009">
    <property type="entry name" value="Kinase-like_dom_sf"/>
</dbReference>
<dbReference type="GO" id="GO:0004672">
    <property type="term" value="F:protein kinase activity"/>
    <property type="evidence" value="ECO:0007669"/>
    <property type="project" value="InterPro"/>
</dbReference>
<dbReference type="PANTHER" id="PTHR45621">
    <property type="entry name" value="OS01G0588500 PROTEIN-RELATED"/>
    <property type="match status" value="1"/>
</dbReference>
<dbReference type="Gene3D" id="3.30.200.20">
    <property type="entry name" value="Phosphorylase Kinase, domain 1"/>
    <property type="match status" value="1"/>
</dbReference>
<feature type="region of interest" description="Disordered" evidence="3">
    <location>
        <begin position="9"/>
        <end position="28"/>
    </location>
</feature>
<protein>
    <recommendedName>
        <fullName evidence="4">Protein kinase domain-containing protein</fullName>
    </recommendedName>
</protein>
<comment type="subcellular location">
    <subcellularLocation>
        <location evidence="1">Cell membrane</location>
    </subcellularLocation>
</comment>
<dbReference type="InterPro" id="IPR050823">
    <property type="entry name" value="Plant_Ser_Thr_Prot_Kinase"/>
</dbReference>
<evidence type="ECO:0000313" key="5">
    <source>
        <dbReference type="EMBL" id="KAJ0201354.1"/>
    </source>
</evidence>
<name>A0A9R1X797_LACSA</name>
<comment type="caution">
    <text evidence="5">The sequence shown here is derived from an EMBL/GenBank/DDBJ whole genome shotgun (WGS) entry which is preliminary data.</text>
</comment>
<dbReference type="Gene3D" id="1.10.510.10">
    <property type="entry name" value="Transferase(Phosphotransferase) domain 1"/>
    <property type="match status" value="2"/>
</dbReference>
<gene>
    <name evidence="5" type="ORF">LSAT_V11C600334520</name>
</gene>
<sequence length="320" mass="37419">MMNFFHIFSSKTKRRSRESSPEQNPLTSPLLYREKEHALRKFSFSELENATNNFNRSQWIRDGQLGRVYKGSIKPPGGQGAPLVVEITKLHNIHSMQGHEKWLAAVEFLGDVEHPNLVKLLGYCLVDNKKARQSQRLLVYEYMPNKSLEYHLFNRELPPIPWIKRLQILLGAAQGLAYLHEGLETQVYSSTPYDDYYAPEYMMTGHLTSKSDIWSFGNVLYEILSGRKFVDRNLPESEQKLIEWVNQFPGSKRFQMLMDPRLNNQYYYYYYYYSGTVARKLAKLAGSCLPRHPKGRPTMSHIVNVLQEVIREQEDEIKSR</sequence>
<accession>A0A9R1X797</accession>
<proteinExistence type="predicted"/>
<feature type="domain" description="Protein kinase" evidence="4">
    <location>
        <begin position="54"/>
        <end position="310"/>
    </location>
</feature>